<comment type="caution">
    <text evidence="2">The sequence shown here is derived from an EMBL/GenBank/DDBJ whole genome shotgun (WGS) entry which is preliminary data.</text>
</comment>
<evidence type="ECO:0000313" key="2">
    <source>
        <dbReference type="EMBL" id="GMR56261.1"/>
    </source>
</evidence>
<protein>
    <submittedName>
        <fullName evidence="2">Uncharacterized protein</fullName>
    </submittedName>
</protein>
<feature type="compositionally biased region" description="Basic and acidic residues" evidence="1">
    <location>
        <begin position="21"/>
        <end position="31"/>
    </location>
</feature>
<feature type="region of interest" description="Disordered" evidence="1">
    <location>
        <begin position="1"/>
        <end position="36"/>
    </location>
</feature>
<dbReference type="EMBL" id="BTRK01000005">
    <property type="protein sequence ID" value="GMR56261.1"/>
    <property type="molecule type" value="Genomic_DNA"/>
</dbReference>
<keyword evidence="3" id="KW-1185">Reference proteome</keyword>
<organism evidence="2 3">
    <name type="scientific">Pristionchus mayeri</name>
    <dbReference type="NCBI Taxonomy" id="1317129"/>
    <lineage>
        <taxon>Eukaryota</taxon>
        <taxon>Metazoa</taxon>
        <taxon>Ecdysozoa</taxon>
        <taxon>Nematoda</taxon>
        <taxon>Chromadorea</taxon>
        <taxon>Rhabditida</taxon>
        <taxon>Rhabditina</taxon>
        <taxon>Diplogasteromorpha</taxon>
        <taxon>Diplogasteroidea</taxon>
        <taxon>Neodiplogasteridae</taxon>
        <taxon>Pristionchus</taxon>
    </lineage>
</organism>
<gene>
    <name evidence="2" type="ORF">PMAYCL1PPCAC_26456</name>
</gene>
<dbReference type="Proteomes" id="UP001328107">
    <property type="component" value="Unassembled WGS sequence"/>
</dbReference>
<feature type="non-terminal residue" evidence="2">
    <location>
        <position position="109"/>
    </location>
</feature>
<evidence type="ECO:0000313" key="3">
    <source>
        <dbReference type="Proteomes" id="UP001328107"/>
    </source>
</evidence>
<reference evidence="3" key="1">
    <citation type="submission" date="2022-10" db="EMBL/GenBank/DDBJ databases">
        <title>Genome assembly of Pristionchus species.</title>
        <authorList>
            <person name="Yoshida K."/>
            <person name="Sommer R.J."/>
        </authorList>
    </citation>
    <scope>NUCLEOTIDE SEQUENCE [LARGE SCALE GENOMIC DNA]</scope>
    <source>
        <strain evidence="3">RS5460</strain>
    </source>
</reference>
<feature type="non-terminal residue" evidence="2">
    <location>
        <position position="1"/>
    </location>
</feature>
<name>A0AAN5D4K3_9BILA</name>
<sequence length="109" mass="12634">FGSKRMTKFESRSKKAPIAINDRDGTVKREAEEENDSMVNELKEKLEEAEGKVQKLIKIGAEKQARIENLEDRIECLEAIVDQKHDFLKEKQTEELEKSVQILAEENME</sequence>
<dbReference type="AlphaFoldDB" id="A0AAN5D4K3"/>
<proteinExistence type="predicted"/>
<evidence type="ECO:0000256" key="1">
    <source>
        <dbReference type="SAM" id="MobiDB-lite"/>
    </source>
</evidence>
<accession>A0AAN5D4K3</accession>